<dbReference type="PANTHER" id="PTHR44858:SF1">
    <property type="entry name" value="UDP-N-ACETYLGLUCOSAMINE--PEPTIDE N-ACETYLGLUCOSAMINYLTRANSFERASE SPINDLY-RELATED"/>
    <property type="match status" value="1"/>
</dbReference>
<evidence type="ECO:0000313" key="5">
    <source>
        <dbReference type="Proteomes" id="UP000266673"/>
    </source>
</evidence>
<dbReference type="InterPro" id="IPR011990">
    <property type="entry name" value="TPR-like_helical_dom_sf"/>
</dbReference>
<evidence type="ECO:0000256" key="3">
    <source>
        <dbReference type="PROSITE-ProRule" id="PRU00339"/>
    </source>
</evidence>
<dbReference type="Gene3D" id="1.25.40.10">
    <property type="entry name" value="Tetratricopeptide repeat domain"/>
    <property type="match status" value="1"/>
</dbReference>
<dbReference type="InterPro" id="IPR050498">
    <property type="entry name" value="Ycf3"/>
</dbReference>
<reference evidence="4 5" key="1">
    <citation type="submission" date="2018-06" db="EMBL/GenBank/DDBJ databases">
        <title>Comparative genomics reveals the genomic features of Rhizophagus irregularis, R. cerebriforme, R. diaphanum and Gigaspora rosea, and their symbiotic lifestyle signature.</title>
        <authorList>
            <person name="Morin E."/>
            <person name="San Clemente H."/>
            <person name="Chen E.C.H."/>
            <person name="De La Providencia I."/>
            <person name="Hainaut M."/>
            <person name="Kuo A."/>
            <person name="Kohler A."/>
            <person name="Murat C."/>
            <person name="Tang N."/>
            <person name="Roy S."/>
            <person name="Loubradou J."/>
            <person name="Henrissat B."/>
            <person name="Grigoriev I.V."/>
            <person name="Corradi N."/>
            <person name="Roux C."/>
            <person name="Martin F.M."/>
        </authorList>
    </citation>
    <scope>NUCLEOTIDE SEQUENCE [LARGE SCALE GENOMIC DNA]</scope>
    <source>
        <strain evidence="4 5">DAOM 194757</strain>
    </source>
</reference>
<organism evidence="4 5">
    <name type="scientific">Gigaspora rosea</name>
    <dbReference type="NCBI Taxonomy" id="44941"/>
    <lineage>
        <taxon>Eukaryota</taxon>
        <taxon>Fungi</taxon>
        <taxon>Fungi incertae sedis</taxon>
        <taxon>Mucoromycota</taxon>
        <taxon>Glomeromycotina</taxon>
        <taxon>Glomeromycetes</taxon>
        <taxon>Diversisporales</taxon>
        <taxon>Gigasporaceae</taxon>
        <taxon>Gigaspora</taxon>
    </lineage>
</organism>
<dbReference type="PROSITE" id="PS50005">
    <property type="entry name" value="TPR"/>
    <property type="match status" value="1"/>
</dbReference>
<dbReference type="OrthoDB" id="1926212at2759"/>
<sequence length="137" mass="15656">MHKFTEALEDLSKSLEIGPNNAATLTCRGILLYEMISTEYLYTDLLADACTSREFGINDRGKINVQGQSLPHYHICKYEVALRDLTKSLEINSNNKTALFFRGNLYHKIYKYKEAIEDLSKLLDIEPSESNAFELRG</sequence>
<evidence type="ECO:0000256" key="2">
    <source>
        <dbReference type="ARBA" id="ARBA00022803"/>
    </source>
</evidence>
<gene>
    <name evidence="4" type="ORF">C2G38_2077725</name>
</gene>
<keyword evidence="1" id="KW-0677">Repeat</keyword>
<dbReference type="EMBL" id="QKWP01000350">
    <property type="protein sequence ID" value="RIB21620.1"/>
    <property type="molecule type" value="Genomic_DNA"/>
</dbReference>
<dbReference type="Pfam" id="PF13181">
    <property type="entry name" value="TPR_8"/>
    <property type="match status" value="1"/>
</dbReference>
<dbReference type="InterPro" id="IPR019734">
    <property type="entry name" value="TPR_rpt"/>
</dbReference>
<keyword evidence="5" id="KW-1185">Reference proteome</keyword>
<dbReference type="AlphaFoldDB" id="A0A397VGM7"/>
<evidence type="ECO:0000256" key="1">
    <source>
        <dbReference type="ARBA" id="ARBA00022737"/>
    </source>
</evidence>
<name>A0A397VGM7_9GLOM</name>
<dbReference type="Proteomes" id="UP000266673">
    <property type="component" value="Unassembled WGS sequence"/>
</dbReference>
<evidence type="ECO:0000313" key="4">
    <source>
        <dbReference type="EMBL" id="RIB21620.1"/>
    </source>
</evidence>
<protein>
    <submittedName>
        <fullName evidence="4">Uncharacterized protein</fullName>
    </submittedName>
</protein>
<dbReference type="PANTHER" id="PTHR44858">
    <property type="entry name" value="TETRATRICOPEPTIDE REPEAT PROTEIN 6"/>
    <property type="match status" value="1"/>
</dbReference>
<accession>A0A397VGM7</accession>
<proteinExistence type="predicted"/>
<keyword evidence="2 3" id="KW-0802">TPR repeat</keyword>
<dbReference type="STRING" id="44941.A0A397VGM7"/>
<feature type="repeat" description="TPR" evidence="3">
    <location>
        <begin position="96"/>
        <end position="129"/>
    </location>
</feature>
<comment type="caution">
    <text evidence="4">The sequence shown here is derived from an EMBL/GenBank/DDBJ whole genome shotgun (WGS) entry which is preliminary data.</text>
</comment>
<dbReference type="SUPFAM" id="SSF48452">
    <property type="entry name" value="TPR-like"/>
    <property type="match status" value="1"/>
</dbReference>